<evidence type="ECO:0000313" key="1">
    <source>
        <dbReference type="EMBL" id="KCW58754.1"/>
    </source>
</evidence>
<proteinExistence type="predicted"/>
<sequence length="71" mass="8357">MAFFREKDQRACNLVPAPFQHKTEWLHLLTQSSDVCFDYSSATRDAEFRIPNSKKTLKEKKEPKKKLDTLL</sequence>
<name>A0A059AYB4_EUCGR</name>
<dbReference type="EMBL" id="KK198760">
    <property type="protein sequence ID" value="KCW58754.1"/>
    <property type="molecule type" value="Genomic_DNA"/>
</dbReference>
<dbReference type="AlphaFoldDB" id="A0A059AYB4"/>
<organism evidence="1">
    <name type="scientific">Eucalyptus grandis</name>
    <name type="common">Flooded gum</name>
    <dbReference type="NCBI Taxonomy" id="71139"/>
    <lineage>
        <taxon>Eukaryota</taxon>
        <taxon>Viridiplantae</taxon>
        <taxon>Streptophyta</taxon>
        <taxon>Embryophyta</taxon>
        <taxon>Tracheophyta</taxon>
        <taxon>Spermatophyta</taxon>
        <taxon>Magnoliopsida</taxon>
        <taxon>eudicotyledons</taxon>
        <taxon>Gunneridae</taxon>
        <taxon>Pentapetalae</taxon>
        <taxon>rosids</taxon>
        <taxon>malvids</taxon>
        <taxon>Myrtales</taxon>
        <taxon>Myrtaceae</taxon>
        <taxon>Myrtoideae</taxon>
        <taxon>Eucalypteae</taxon>
        <taxon>Eucalyptus</taxon>
    </lineage>
</organism>
<gene>
    <name evidence="1" type="ORF">EUGRSUZ_H01392</name>
</gene>
<accession>A0A059AYB4</accession>
<reference evidence="1" key="1">
    <citation type="submission" date="2013-07" db="EMBL/GenBank/DDBJ databases">
        <title>The genome of Eucalyptus grandis.</title>
        <authorList>
            <person name="Schmutz J."/>
            <person name="Hayes R."/>
            <person name="Myburg A."/>
            <person name="Tuskan G."/>
            <person name="Grattapaglia D."/>
            <person name="Rokhsar D.S."/>
        </authorList>
    </citation>
    <scope>NUCLEOTIDE SEQUENCE</scope>
    <source>
        <tissue evidence="1">Leaf extractions</tissue>
    </source>
</reference>
<dbReference type="InParanoid" id="A0A059AYB4"/>
<protein>
    <submittedName>
        <fullName evidence="1">Uncharacterized protein</fullName>
    </submittedName>
</protein>
<dbReference type="Gramene" id="KCW58754">
    <property type="protein sequence ID" value="KCW58754"/>
    <property type="gene ID" value="EUGRSUZ_H01392"/>
</dbReference>